<dbReference type="GO" id="GO:0005741">
    <property type="term" value="C:mitochondrial outer membrane"/>
    <property type="evidence" value="ECO:0007669"/>
    <property type="project" value="UniProtKB-SubCell"/>
</dbReference>
<dbReference type="CTD" id="23645"/>
<dbReference type="InterPro" id="IPR051254">
    <property type="entry name" value="PPP1R15"/>
</dbReference>
<dbReference type="AlphaFoldDB" id="A6JB49"/>
<organism evidence="19">
    <name type="scientific">Rattus norvegicus</name>
    <name type="common">Rat</name>
    <dbReference type="NCBI Taxonomy" id="10116"/>
    <lineage>
        <taxon>Eukaryota</taxon>
        <taxon>Metazoa</taxon>
        <taxon>Chordata</taxon>
        <taxon>Craniata</taxon>
        <taxon>Vertebrata</taxon>
        <taxon>Euteleostomi</taxon>
        <taxon>Mammalia</taxon>
        <taxon>Eutheria</taxon>
        <taxon>Euarchontoglires</taxon>
        <taxon>Glires</taxon>
        <taxon>Rodentia</taxon>
        <taxon>Myomorpha</taxon>
        <taxon>Muroidea</taxon>
        <taxon>Muridae</taxon>
        <taxon>Murinae</taxon>
        <taxon>Rattus</taxon>
    </lineage>
</organism>
<dbReference type="OrthoDB" id="5976067at2759"/>
<dbReference type="RGD" id="621526">
    <property type="gene designation" value="Ppp1r15a"/>
</dbReference>
<evidence type="ECO:0000256" key="4">
    <source>
        <dbReference type="ARBA" id="ARBA00022553"/>
    </source>
</evidence>
<dbReference type="PANTHER" id="PTHR16489">
    <property type="entry name" value="GH11727P"/>
    <property type="match status" value="1"/>
</dbReference>
<evidence type="ECO:0000256" key="12">
    <source>
        <dbReference type="ARBA" id="ARBA00023128"/>
    </source>
</evidence>
<evidence type="ECO:0000256" key="17">
    <source>
        <dbReference type="SAM" id="MobiDB-lite"/>
    </source>
</evidence>
<dbReference type="GeneID" id="171071"/>
<comment type="subunit">
    <text evidence="16">Interacts with PPP1CA. Interacts with EIF2S1. Interacts with PCNA. Interacts with LYN and KMT2A/MLL1. Interacts with PPP1R1A and SMARCB1. Interacts with SMAD7. Interacts with BAG1. Interacts with NOX4.</text>
</comment>
<keyword evidence="5" id="KW-0053">Apoptosis</keyword>
<keyword evidence="7" id="KW-1000">Mitochondrion outer membrane</keyword>
<feature type="compositionally biased region" description="Acidic residues" evidence="17">
    <location>
        <begin position="331"/>
        <end position="347"/>
    </location>
</feature>
<feature type="compositionally biased region" description="Polar residues" evidence="17">
    <location>
        <begin position="547"/>
        <end position="558"/>
    </location>
</feature>
<dbReference type="InterPro" id="IPR019523">
    <property type="entry name" value="Prot_Pase1_reg-su15A/B_C"/>
</dbReference>
<dbReference type="KEGG" id="rno:171071"/>
<evidence type="ECO:0000256" key="7">
    <source>
        <dbReference type="ARBA" id="ARBA00022787"/>
    </source>
</evidence>
<reference evidence="19" key="2">
    <citation type="submission" date="2005-09" db="EMBL/GenBank/DDBJ databases">
        <authorList>
            <person name="Mural R.J."/>
            <person name="Li P.W."/>
            <person name="Adams M.D."/>
            <person name="Amanatides P.G."/>
            <person name="Baden-Tillson H."/>
            <person name="Barnstead M."/>
            <person name="Chin S.H."/>
            <person name="Dew I."/>
            <person name="Evans C.A."/>
            <person name="Ferriera S."/>
            <person name="Flanigan M."/>
            <person name="Fosler C."/>
            <person name="Glodek A."/>
            <person name="Gu Z."/>
            <person name="Holt R.A."/>
            <person name="Jennings D."/>
            <person name="Kraft C.L."/>
            <person name="Lu F."/>
            <person name="Nguyen T."/>
            <person name="Nusskern D.R."/>
            <person name="Pfannkoch C.M."/>
            <person name="Sitter C."/>
            <person name="Sutton G.G."/>
            <person name="Venter J.C."/>
            <person name="Wang Z."/>
            <person name="Woodage T."/>
            <person name="Zheng X.H."/>
            <person name="Zhong F."/>
        </authorList>
    </citation>
    <scope>NUCLEOTIDE SEQUENCE</scope>
    <source>
        <strain evidence="19">BN</strain>
    </source>
</reference>
<evidence type="ECO:0000256" key="16">
    <source>
        <dbReference type="ARBA" id="ARBA00047011"/>
    </source>
</evidence>
<dbReference type="GO" id="GO:0005789">
    <property type="term" value="C:endoplasmic reticulum membrane"/>
    <property type="evidence" value="ECO:0007669"/>
    <property type="project" value="UniProtKB-SubCell"/>
</dbReference>
<dbReference type="GO" id="GO:0006915">
    <property type="term" value="P:apoptotic process"/>
    <property type="evidence" value="ECO:0007669"/>
    <property type="project" value="UniProtKB-KW"/>
</dbReference>
<feature type="domain" description="Protein phosphatase 1 regulatory subunit 15A/B C-terminal" evidence="18">
    <location>
        <begin position="458"/>
        <end position="526"/>
    </location>
</feature>
<feature type="compositionally biased region" description="Pro residues" evidence="17">
    <location>
        <begin position="560"/>
        <end position="570"/>
    </location>
</feature>
<evidence type="ECO:0000256" key="2">
    <source>
        <dbReference type="ARBA" id="ARBA00004570"/>
    </source>
</evidence>
<evidence type="ECO:0000256" key="1">
    <source>
        <dbReference type="ARBA" id="ARBA00004397"/>
    </source>
</evidence>
<dbReference type="OMA" id="VRAWVYR"/>
<evidence type="ECO:0000313" key="20">
    <source>
        <dbReference type="RGD" id="621526"/>
    </source>
</evidence>
<comment type="subcellular location">
    <subcellularLocation>
        <location evidence="1">Endoplasmic reticulum membrane</location>
        <topology evidence="1">Peripheral membrane protein</topology>
        <orientation evidence="1">Cytoplasmic side</orientation>
    </subcellularLocation>
    <subcellularLocation>
        <location evidence="2">Mitochondrion outer membrane</location>
        <topology evidence="2">Peripheral membrane protein</topology>
        <orientation evidence="2">Cytoplasmic side</orientation>
    </subcellularLocation>
</comment>
<protein>
    <recommendedName>
        <fullName evidence="14">Protein phosphatase 1 regulatory subunit 15A</fullName>
    </recommendedName>
    <alternativeName>
        <fullName evidence="15">Growth arrest and DNA damage-inducible protein GADD34</fullName>
    </alternativeName>
</protein>
<proteinExistence type="inferred from homology"/>
<evidence type="ECO:0000256" key="9">
    <source>
        <dbReference type="ARBA" id="ARBA00022843"/>
    </source>
</evidence>
<evidence type="ECO:0000256" key="3">
    <source>
        <dbReference type="ARBA" id="ARBA00010161"/>
    </source>
</evidence>
<sequence length="578" mass="63584">MAPSPRPQHVLHWKEAHSFYLLSPLMGFLSRAWSRLRGPEVSEAWLAETVAGANQIEADALLTPPPVSENHLPLRETEGNGTPEWSKAAQRLCLDVEAQSSPPKTWGLSDIDEHNGKPGQDGLREQEVEHTAGLPTLQPLHLQGADKKVGEVVAREEGVSELAYPTSHWEGGPAEDEEDTETVKKAHQASAASIAPGYKPSTSVYCPGEAEHRATEEKGTDNKAEPSGSHSRVWEYHTRERPKQEGETKPEQHRAGQSHPCQNAEAEEGGPETSVCSGSAFLKAWVYRPGEDTEEEEDSDLDSAEEDTAHTCTTPHTSAFLKAWVYRPGEDTEEEDDGDWDSAEEDTAQSCTTPHTSAFLKAWVYRPGEDTEEEDDSENVAPVDSETVDSCQSTQHCLPVEKTKGCGEAEPPPFQVAFYLPGQKPAPPWAAPKLPLRLQKRLRSFKAPARNQDPEIPLKGRKVHFSEKVTVHFLAVWAGPAQAARRGPWEQFARDRSRFARRIAQAEEQLGPYLTPAFRARAWTRLRNLPLPLSSSSLPLPEPCSSTEATPLSQDVTTPSPLPSEIPPPSLDLGGRRG</sequence>
<evidence type="ECO:0000256" key="8">
    <source>
        <dbReference type="ARBA" id="ARBA00022824"/>
    </source>
</evidence>
<dbReference type="Pfam" id="PF10488">
    <property type="entry name" value="PP1c_bdg"/>
    <property type="match status" value="1"/>
</dbReference>
<dbReference type="RefSeq" id="NP_598230.2">
    <property type="nucleotide sequence ID" value="NM_133546.3"/>
</dbReference>
<keyword evidence="8" id="KW-0256">Endoplasmic reticulum</keyword>
<dbReference type="PANTHER" id="PTHR16489:SF14">
    <property type="entry name" value="PROTEIN PHOSPHATASE 1 REGULATORY SUBUNIT 15A"/>
    <property type="match status" value="1"/>
</dbReference>
<comment type="similarity">
    <text evidence="3">Belongs to the PPP1R15 family.</text>
</comment>
<keyword evidence="13" id="KW-0472">Membrane</keyword>
<keyword evidence="11" id="KW-0346">Stress response</keyword>
<evidence type="ECO:0000256" key="13">
    <source>
        <dbReference type="ARBA" id="ARBA00023136"/>
    </source>
</evidence>
<reference evidence="19" key="1">
    <citation type="journal article" date="2005" name="Genome Res.">
        <title>Gene and alternative splicing annotation with AIR.</title>
        <authorList>
            <person name="Florea L."/>
            <person name="Di Francesco V."/>
            <person name="Miller J."/>
            <person name="Turner R."/>
            <person name="Yao A."/>
            <person name="Harris M."/>
            <person name="Walenz B."/>
            <person name="Mobarry C."/>
            <person name="Merkulov G.V."/>
            <person name="Charlab R."/>
            <person name="Dew I."/>
            <person name="Deng Z."/>
            <person name="Istrail S."/>
            <person name="Li P."/>
            <person name="Sutton G."/>
        </authorList>
    </citation>
    <scope>NUCLEOTIDE SEQUENCE</scope>
    <source>
        <strain evidence="19">BN</strain>
    </source>
</reference>
<feature type="region of interest" description="Disordered" evidence="17">
    <location>
        <begin position="368"/>
        <end position="388"/>
    </location>
</feature>
<feature type="compositionally biased region" description="Acidic residues" evidence="17">
    <location>
        <begin position="292"/>
        <end position="306"/>
    </location>
</feature>
<accession>A6JB49</accession>
<feature type="region of interest" description="Disordered" evidence="17">
    <location>
        <begin position="330"/>
        <end position="353"/>
    </location>
</feature>
<name>A6JB49_RAT</name>
<keyword evidence="12" id="KW-0496">Mitochondrion</keyword>
<keyword evidence="4" id="KW-0597">Phosphoprotein</keyword>
<feature type="compositionally biased region" description="Basic and acidic residues" evidence="17">
    <location>
        <begin position="232"/>
        <end position="254"/>
    </location>
</feature>
<evidence type="ECO:0000256" key="15">
    <source>
        <dbReference type="ARBA" id="ARBA00042438"/>
    </source>
</evidence>
<keyword evidence="10" id="KW-0810">Translation regulation</keyword>
<dbReference type="EMBL" id="CH473979">
    <property type="protein sequence ID" value="EDM07336.1"/>
    <property type="molecule type" value="Genomic_DNA"/>
</dbReference>
<feature type="region of interest" description="Disordered" evidence="17">
    <location>
        <begin position="101"/>
        <end position="122"/>
    </location>
</feature>
<evidence type="ECO:0000256" key="5">
    <source>
        <dbReference type="ARBA" id="ARBA00022703"/>
    </source>
</evidence>
<feature type="region of interest" description="Disordered" evidence="17">
    <location>
        <begin position="158"/>
        <end position="314"/>
    </location>
</feature>
<feature type="region of interest" description="Disordered" evidence="17">
    <location>
        <begin position="532"/>
        <end position="578"/>
    </location>
</feature>
<dbReference type="EMBL" id="CH473979">
    <property type="protein sequence ID" value="EDM07335.1"/>
    <property type="molecule type" value="Genomic_DNA"/>
</dbReference>
<dbReference type="GO" id="GO:0006417">
    <property type="term" value="P:regulation of translation"/>
    <property type="evidence" value="ECO:0007669"/>
    <property type="project" value="UniProtKB-KW"/>
</dbReference>
<feature type="compositionally biased region" description="Low complexity" evidence="17">
    <location>
        <begin position="532"/>
        <end position="546"/>
    </location>
</feature>
<keyword evidence="6" id="KW-0677">Repeat</keyword>
<evidence type="ECO:0000256" key="11">
    <source>
        <dbReference type="ARBA" id="ARBA00023016"/>
    </source>
</evidence>
<feature type="compositionally biased region" description="Basic and acidic residues" evidence="17">
    <location>
        <begin position="209"/>
        <end position="224"/>
    </location>
</feature>
<dbReference type="Proteomes" id="UP000234681">
    <property type="component" value="Chromosome 1"/>
</dbReference>
<keyword evidence="9" id="KW-0832">Ubl conjugation</keyword>
<gene>
    <name evidence="20" type="primary">Ppp1r15a</name>
    <name evidence="19" type="synonym">Myd116</name>
    <name evidence="19" type="ORF">rCG_53713</name>
</gene>
<evidence type="ECO:0000256" key="6">
    <source>
        <dbReference type="ARBA" id="ARBA00022737"/>
    </source>
</evidence>
<evidence type="ECO:0000256" key="14">
    <source>
        <dbReference type="ARBA" id="ARBA00040008"/>
    </source>
</evidence>
<evidence type="ECO:0000256" key="10">
    <source>
        <dbReference type="ARBA" id="ARBA00022845"/>
    </source>
</evidence>
<evidence type="ECO:0000313" key="19">
    <source>
        <dbReference type="EMBL" id="EDM07336.1"/>
    </source>
</evidence>
<feature type="compositionally biased region" description="Basic and acidic residues" evidence="17">
    <location>
        <begin position="111"/>
        <end position="122"/>
    </location>
</feature>
<evidence type="ECO:0000259" key="18">
    <source>
        <dbReference type="Pfam" id="PF10488"/>
    </source>
</evidence>